<feature type="domain" description="Type II secretion system protein GspF" evidence="7">
    <location>
        <begin position="1"/>
        <end position="111"/>
    </location>
</feature>
<evidence type="ECO:0000256" key="6">
    <source>
        <dbReference type="SAM" id="Phobius"/>
    </source>
</evidence>
<name>A0ABU5CBN5_9BACI</name>
<dbReference type="EMBL" id="JAWDIP010000004">
    <property type="protein sequence ID" value="MDY0396675.1"/>
    <property type="molecule type" value="Genomic_DNA"/>
</dbReference>
<reference evidence="8 9" key="1">
    <citation type="submission" date="2023-10" db="EMBL/GenBank/DDBJ databases">
        <title>Virgibacillus halophilus 5B73C genome.</title>
        <authorList>
            <person name="Miliotis G."/>
            <person name="Sengupta P."/>
            <person name="Hameed A."/>
            <person name="Chuvochina M."/>
            <person name="Mcdonagh F."/>
            <person name="Simpson A.C."/>
            <person name="Singh N.K."/>
            <person name="Rekha P.D."/>
            <person name="Raman K."/>
            <person name="Hugenholtz P."/>
            <person name="Venkateswaran K."/>
        </authorList>
    </citation>
    <scope>NUCLEOTIDE SEQUENCE [LARGE SCALE GENOMIC DNA]</scope>
    <source>
        <strain evidence="8 9">5B73C</strain>
    </source>
</reference>
<keyword evidence="4 6" id="KW-1133">Transmembrane helix</keyword>
<protein>
    <submittedName>
        <fullName evidence="8">Type II secretion system F family protein</fullName>
    </submittedName>
</protein>
<keyword evidence="5 6" id="KW-0472">Membrane</keyword>
<accession>A0ABU5CBN5</accession>
<gene>
    <name evidence="8" type="ORF">RWE15_23190</name>
</gene>
<evidence type="ECO:0000256" key="3">
    <source>
        <dbReference type="ARBA" id="ARBA00022692"/>
    </source>
</evidence>
<feature type="transmembrane region" description="Helical" evidence="6">
    <location>
        <begin position="92"/>
        <end position="113"/>
    </location>
</feature>
<proteinExistence type="predicted"/>
<evidence type="ECO:0000256" key="5">
    <source>
        <dbReference type="ARBA" id="ARBA00023136"/>
    </source>
</evidence>
<evidence type="ECO:0000256" key="2">
    <source>
        <dbReference type="ARBA" id="ARBA00022475"/>
    </source>
</evidence>
<keyword evidence="2" id="KW-1003">Cell membrane</keyword>
<evidence type="ECO:0000313" key="9">
    <source>
        <dbReference type="Proteomes" id="UP001281447"/>
    </source>
</evidence>
<comment type="caution">
    <text evidence="8">The sequence shown here is derived from an EMBL/GenBank/DDBJ whole genome shotgun (WGS) entry which is preliminary data.</text>
</comment>
<keyword evidence="9" id="KW-1185">Reference proteome</keyword>
<dbReference type="Pfam" id="PF00482">
    <property type="entry name" value="T2SSF"/>
    <property type="match status" value="1"/>
</dbReference>
<sequence length="119" mass="13886">MTLKDILTSLSNQRKYPVISHYSSILTAEVSKGMQVHQILPGLYFLDDQLTFIFHRHADMLALEKDLAVYTDFLVEDLHRKIIKAITMIQPIFFIVLALLIIFIYVSLMWPMFQLIQSI</sequence>
<evidence type="ECO:0000259" key="7">
    <source>
        <dbReference type="Pfam" id="PF00482"/>
    </source>
</evidence>
<dbReference type="Proteomes" id="UP001281447">
    <property type="component" value="Unassembled WGS sequence"/>
</dbReference>
<evidence type="ECO:0000256" key="1">
    <source>
        <dbReference type="ARBA" id="ARBA00004651"/>
    </source>
</evidence>
<organism evidence="8 9">
    <name type="scientific">Tigheibacillus halophilus</name>
    <dbReference type="NCBI Taxonomy" id="361280"/>
    <lineage>
        <taxon>Bacteria</taxon>
        <taxon>Bacillati</taxon>
        <taxon>Bacillota</taxon>
        <taxon>Bacilli</taxon>
        <taxon>Bacillales</taxon>
        <taxon>Bacillaceae</taxon>
        <taxon>Tigheibacillus</taxon>
    </lineage>
</organism>
<evidence type="ECO:0000256" key="4">
    <source>
        <dbReference type="ARBA" id="ARBA00022989"/>
    </source>
</evidence>
<keyword evidence="3 6" id="KW-0812">Transmembrane</keyword>
<evidence type="ECO:0000313" key="8">
    <source>
        <dbReference type="EMBL" id="MDY0396675.1"/>
    </source>
</evidence>
<comment type="subcellular location">
    <subcellularLocation>
        <location evidence="1">Cell membrane</location>
        <topology evidence="1">Multi-pass membrane protein</topology>
    </subcellularLocation>
</comment>
<dbReference type="InterPro" id="IPR018076">
    <property type="entry name" value="T2SS_GspF_dom"/>
</dbReference>